<name>A0AAU7AU19_9ACTN</name>
<organism evidence="1">
    <name type="scientific">Paraconexibacter sp. AEG42_29</name>
    <dbReference type="NCBI Taxonomy" id="2997339"/>
    <lineage>
        <taxon>Bacteria</taxon>
        <taxon>Bacillati</taxon>
        <taxon>Actinomycetota</taxon>
        <taxon>Thermoleophilia</taxon>
        <taxon>Solirubrobacterales</taxon>
        <taxon>Paraconexibacteraceae</taxon>
        <taxon>Paraconexibacter</taxon>
    </lineage>
</organism>
<dbReference type="CDD" id="cd02980">
    <property type="entry name" value="TRX_Fd_family"/>
    <property type="match status" value="1"/>
</dbReference>
<evidence type="ECO:0008006" key="2">
    <source>
        <dbReference type="Google" id="ProtNLM"/>
    </source>
</evidence>
<dbReference type="AlphaFoldDB" id="A0AAU7AU19"/>
<dbReference type="Gene3D" id="3.40.50.1400">
    <property type="match status" value="1"/>
</dbReference>
<dbReference type="EMBL" id="CP114014">
    <property type="protein sequence ID" value="XAY05103.1"/>
    <property type="molecule type" value="Genomic_DNA"/>
</dbReference>
<dbReference type="InterPro" id="IPR036249">
    <property type="entry name" value="Thioredoxin-like_sf"/>
</dbReference>
<gene>
    <name evidence="1" type="ORF">DSM112329_01946</name>
</gene>
<dbReference type="SUPFAM" id="SSF52833">
    <property type="entry name" value="Thioredoxin-like"/>
    <property type="match status" value="1"/>
</dbReference>
<dbReference type="RefSeq" id="WP_354701621.1">
    <property type="nucleotide sequence ID" value="NZ_CP114014.1"/>
</dbReference>
<evidence type="ECO:0000313" key="1">
    <source>
        <dbReference type="EMBL" id="XAY05103.1"/>
    </source>
</evidence>
<proteinExistence type="predicted"/>
<accession>A0AAU7AU19</accession>
<reference evidence="1" key="1">
    <citation type="submission" date="2022-12" db="EMBL/GenBank/DDBJ databases">
        <title>Paraconexibacter alkalitolerans sp. nov. and Baekduia alba sp. nov., isolated from soil and emended description of the genera Paraconexibacter (Chun et al., 2020) and Baekduia (An et al., 2020).</title>
        <authorList>
            <person name="Vieira S."/>
            <person name="Huber K.J."/>
            <person name="Geppert A."/>
            <person name="Wolf J."/>
            <person name="Neumann-Schaal M."/>
            <person name="Muesken M."/>
            <person name="Overmann J."/>
        </authorList>
    </citation>
    <scope>NUCLEOTIDE SEQUENCE</scope>
    <source>
        <strain evidence="1">AEG42_29</strain>
    </source>
</reference>
<dbReference type="Gene3D" id="3.40.30.10">
    <property type="entry name" value="Glutaredoxin"/>
    <property type="match status" value="1"/>
</dbReference>
<sequence>MSVHRIIVVRDADGSGREAALRRLAAAAAQRLDTRVAVAFLAGGTPALTDALDAAVAAGASEVILTPLAVPADANLAGWTRRVAAEWGARGPGRPPVAITTSLPRTHGERLVANAMSRPTVAIDASPAALSEPAWSRIPQHRHHVLICRGPRCSARGAARNHRRLLDVLEARGLGDDDVLVTRTGCLYPCNHGPLLIVHPEDQWYGALDEDLVTRIVDEHLIGGATVVDAARERGA</sequence>
<dbReference type="KEGG" id="parq:DSM112329_01946"/>
<protein>
    <recommendedName>
        <fullName evidence="2">(2Fe-2S) ferredoxin domain-containing protein</fullName>
    </recommendedName>
</protein>